<name>A0A5B7JXQ0_PORTR</name>
<comment type="caution">
    <text evidence="2">The sequence shown here is derived from an EMBL/GenBank/DDBJ whole genome shotgun (WGS) entry which is preliminary data.</text>
</comment>
<sequence length="76" mass="8432">MNGEVAGDISLRNLWTWLDAAKGLATTGNFKLPGGVPYRYHGVWSLLTAGNLNSDVINRPWIGQEGQKQQFAKVFR</sequence>
<reference evidence="2 3" key="1">
    <citation type="submission" date="2019-05" db="EMBL/GenBank/DDBJ databases">
        <title>Another draft genome of Portunus trituberculatus and its Hox gene families provides insights of decapod evolution.</title>
        <authorList>
            <person name="Jeong J.-H."/>
            <person name="Song I."/>
            <person name="Kim S."/>
            <person name="Choi T."/>
            <person name="Kim D."/>
            <person name="Ryu S."/>
            <person name="Kim W."/>
        </authorList>
    </citation>
    <scope>NUCLEOTIDE SEQUENCE [LARGE SCALE GENOMIC DNA]</scope>
    <source>
        <tissue evidence="2">Muscle</tissue>
    </source>
</reference>
<protein>
    <recommendedName>
        <fullName evidence="1">MIOS-like alpha-solenoid domain-containing protein</fullName>
    </recommendedName>
</protein>
<evidence type="ECO:0000259" key="1">
    <source>
        <dbReference type="Pfam" id="PF21719"/>
    </source>
</evidence>
<feature type="domain" description="MIOS-like alpha-solenoid" evidence="1">
    <location>
        <begin position="2"/>
        <end position="76"/>
    </location>
</feature>
<evidence type="ECO:0000313" key="3">
    <source>
        <dbReference type="Proteomes" id="UP000324222"/>
    </source>
</evidence>
<dbReference type="Proteomes" id="UP000324222">
    <property type="component" value="Unassembled WGS sequence"/>
</dbReference>
<dbReference type="EMBL" id="VSRR010128079">
    <property type="protein sequence ID" value="MPD01661.1"/>
    <property type="molecule type" value="Genomic_DNA"/>
</dbReference>
<evidence type="ECO:0000313" key="2">
    <source>
        <dbReference type="EMBL" id="MPD01661.1"/>
    </source>
</evidence>
<gene>
    <name evidence="2" type="ORF">E2C01_097198</name>
</gene>
<dbReference type="Pfam" id="PF21719">
    <property type="entry name" value="MIOS_a-sol"/>
    <property type="match status" value="1"/>
</dbReference>
<proteinExistence type="predicted"/>
<dbReference type="AlphaFoldDB" id="A0A5B7JXQ0"/>
<organism evidence="2 3">
    <name type="scientific">Portunus trituberculatus</name>
    <name type="common">Swimming crab</name>
    <name type="synonym">Neptunus trituberculatus</name>
    <dbReference type="NCBI Taxonomy" id="210409"/>
    <lineage>
        <taxon>Eukaryota</taxon>
        <taxon>Metazoa</taxon>
        <taxon>Ecdysozoa</taxon>
        <taxon>Arthropoda</taxon>
        <taxon>Crustacea</taxon>
        <taxon>Multicrustacea</taxon>
        <taxon>Malacostraca</taxon>
        <taxon>Eumalacostraca</taxon>
        <taxon>Eucarida</taxon>
        <taxon>Decapoda</taxon>
        <taxon>Pleocyemata</taxon>
        <taxon>Brachyura</taxon>
        <taxon>Eubrachyura</taxon>
        <taxon>Portunoidea</taxon>
        <taxon>Portunidae</taxon>
        <taxon>Portuninae</taxon>
        <taxon>Portunus</taxon>
    </lineage>
</organism>
<accession>A0A5B7JXQ0</accession>
<dbReference type="OrthoDB" id="341486at2759"/>
<dbReference type="InterPro" id="IPR049092">
    <property type="entry name" value="MIOS_a-sol"/>
</dbReference>
<keyword evidence="3" id="KW-1185">Reference proteome</keyword>